<keyword evidence="1" id="KW-0812">Transmembrane</keyword>
<feature type="domain" description="CAAX prenyl protease 2/Lysostaphin resistance protein A-like" evidence="2">
    <location>
        <begin position="129"/>
        <end position="234"/>
    </location>
</feature>
<dbReference type="Proteomes" id="UP001500457">
    <property type="component" value="Unassembled WGS sequence"/>
</dbReference>
<feature type="transmembrane region" description="Helical" evidence="1">
    <location>
        <begin position="123"/>
        <end position="147"/>
    </location>
</feature>
<reference evidence="4" key="1">
    <citation type="journal article" date="2019" name="Int. J. Syst. Evol. Microbiol.">
        <title>The Global Catalogue of Microorganisms (GCM) 10K type strain sequencing project: providing services to taxonomists for standard genome sequencing and annotation.</title>
        <authorList>
            <consortium name="The Broad Institute Genomics Platform"/>
            <consortium name="The Broad Institute Genome Sequencing Center for Infectious Disease"/>
            <person name="Wu L."/>
            <person name="Ma J."/>
        </authorList>
    </citation>
    <scope>NUCLEOTIDE SEQUENCE [LARGE SCALE GENOMIC DNA]</scope>
    <source>
        <strain evidence="4">JCM 17983</strain>
    </source>
</reference>
<dbReference type="InterPro" id="IPR042150">
    <property type="entry name" value="MmRce1-like"/>
</dbReference>
<dbReference type="PANTHER" id="PTHR35797:SF1">
    <property type="entry name" value="PROTEASE"/>
    <property type="match status" value="1"/>
</dbReference>
<evidence type="ECO:0000313" key="3">
    <source>
        <dbReference type="EMBL" id="GAA4877744.1"/>
    </source>
</evidence>
<dbReference type="EMBL" id="BAABHQ010000007">
    <property type="protein sequence ID" value="GAA4877744.1"/>
    <property type="molecule type" value="Genomic_DNA"/>
</dbReference>
<feature type="transmembrane region" description="Helical" evidence="1">
    <location>
        <begin position="87"/>
        <end position="111"/>
    </location>
</feature>
<organism evidence="3 4">
    <name type="scientific">Actinomycetospora straminea</name>
    <dbReference type="NCBI Taxonomy" id="663607"/>
    <lineage>
        <taxon>Bacteria</taxon>
        <taxon>Bacillati</taxon>
        <taxon>Actinomycetota</taxon>
        <taxon>Actinomycetes</taxon>
        <taxon>Pseudonocardiales</taxon>
        <taxon>Pseudonocardiaceae</taxon>
        <taxon>Actinomycetospora</taxon>
    </lineage>
</organism>
<dbReference type="InterPro" id="IPR003675">
    <property type="entry name" value="Rce1/LyrA-like_dom"/>
</dbReference>
<name>A0ABP9EGL5_9PSEU</name>
<comment type="caution">
    <text evidence="3">The sequence shown here is derived from an EMBL/GenBank/DDBJ whole genome shotgun (WGS) entry which is preliminary data.</text>
</comment>
<dbReference type="PANTHER" id="PTHR35797">
    <property type="entry name" value="PROTEASE-RELATED"/>
    <property type="match status" value="1"/>
</dbReference>
<feature type="transmembrane region" description="Helical" evidence="1">
    <location>
        <begin position="222"/>
        <end position="243"/>
    </location>
</feature>
<dbReference type="Pfam" id="PF02517">
    <property type="entry name" value="Rce1-like"/>
    <property type="match status" value="1"/>
</dbReference>
<protein>
    <submittedName>
        <fullName evidence="3">Type II CAAX endopeptidase family protein</fullName>
    </submittedName>
</protein>
<feature type="transmembrane region" description="Helical" evidence="1">
    <location>
        <begin position="197"/>
        <end position="215"/>
    </location>
</feature>
<feature type="transmembrane region" description="Helical" evidence="1">
    <location>
        <begin position="159"/>
        <end position="177"/>
    </location>
</feature>
<evidence type="ECO:0000259" key="2">
    <source>
        <dbReference type="Pfam" id="PF02517"/>
    </source>
</evidence>
<accession>A0ABP9EGL5</accession>
<keyword evidence="1" id="KW-0472">Membrane</keyword>
<evidence type="ECO:0000313" key="4">
    <source>
        <dbReference type="Proteomes" id="UP001500457"/>
    </source>
</evidence>
<keyword evidence="1" id="KW-1133">Transmembrane helix</keyword>
<feature type="transmembrane region" description="Helical" evidence="1">
    <location>
        <begin position="249"/>
        <end position="268"/>
    </location>
</feature>
<keyword evidence="4" id="KW-1185">Reference proteome</keyword>
<evidence type="ECO:0000256" key="1">
    <source>
        <dbReference type="SAM" id="Phobius"/>
    </source>
</evidence>
<feature type="transmembrane region" description="Helical" evidence="1">
    <location>
        <begin position="45"/>
        <end position="66"/>
    </location>
</feature>
<feature type="transmembrane region" description="Helical" evidence="1">
    <location>
        <begin position="7"/>
        <end position="25"/>
    </location>
</feature>
<gene>
    <name evidence="3" type="ORF">GCM10023203_30230</name>
</gene>
<proteinExistence type="predicted"/>
<sequence length="285" mass="30143">MLARRPLVAFFVMAYAFSWIVWAPWTLGQDGAGLLPTRIDPALVGYLNATAILLGPALAGLVMAWVTGGGAGVRRLLARLVRWRVGVRWYVVALVGVPLIMLVGTMVYAGTAPALGALGGPGYLVSYVVTFLLVTVLGGPLFEEIGWRGFALPRMQRSLGPLGASLVLGVLWALWHLPEFLVPSWAASSGGGGLSGIVLFTLTAVTFTVVITWVFNNTRASLLLAVLVHSSIDTFTGTLGAIFPPEAVASAFPYMIGFGVVALVLVVATRGRLGQRRLEESPDAV</sequence>